<dbReference type="PROSITE" id="PS00750">
    <property type="entry name" value="TCP1_1"/>
    <property type="match status" value="1"/>
</dbReference>
<dbReference type="Proteomes" id="UP001515480">
    <property type="component" value="Unassembled WGS sequence"/>
</dbReference>
<dbReference type="GO" id="GO:0005524">
    <property type="term" value="F:ATP binding"/>
    <property type="evidence" value="ECO:0007669"/>
    <property type="project" value="UniProtKB-KW"/>
</dbReference>
<comment type="caution">
    <text evidence="9">The sequence shown here is derived from an EMBL/GenBank/DDBJ whole genome shotgun (WGS) entry which is preliminary data.</text>
</comment>
<organism evidence="9 10">
    <name type="scientific">Prymnesium parvum</name>
    <name type="common">Toxic golden alga</name>
    <dbReference type="NCBI Taxonomy" id="97485"/>
    <lineage>
        <taxon>Eukaryota</taxon>
        <taxon>Haptista</taxon>
        <taxon>Haptophyta</taxon>
        <taxon>Prymnesiophyceae</taxon>
        <taxon>Prymnesiales</taxon>
        <taxon>Prymnesiaceae</taxon>
        <taxon>Prymnesium</taxon>
    </lineage>
</organism>
<evidence type="ECO:0000256" key="2">
    <source>
        <dbReference type="ARBA" id="ARBA00008020"/>
    </source>
</evidence>
<dbReference type="SUPFAM" id="SSF54849">
    <property type="entry name" value="GroEL-intermediate domain like"/>
    <property type="match status" value="1"/>
</dbReference>
<dbReference type="SUPFAM" id="SSF52029">
    <property type="entry name" value="GroEL apical domain-like"/>
    <property type="match status" value="1"/>
</dbReference>
<dbReference type="AlphaFoldDB" id="A0AB34JHG8"/>
<evidence type="ECO:0000256" key="7">
    <source>
        <dbReference type="ARBA" id="ARBA00033237"/>
    </source>
</evidence>
<dbReference type="InterPro" id="IPR002423">
    <property type="entry name" value="Cpn60/GroEL/TCP-1"/>
</dbReference>
<keyword evidence="6 8" id="KW-0143">Chaperone</keyword>
<proteinExistence type="inferred from homology"/>
<evidence type="ECO:0000256" key="3">
    <source>
        <dbReference type="ARBA" id="ARBA00022490"/>
    </source>
</evidence>
<sequence>MMGDAFSPVNLFEEGGQEAKGEHARMASIVGALAIADLVKTSLGPKGMDKILQSAGRGQAVSVTNDGATILKSVLIDNPAAKVLIDISKVQDDEVGDGTTSVCVLAGEFLRHAQELIEKKMHPQTVVAGYRLARAAAYKALEAAAVDHSADSAKFREDLINIAKTTLSSKVLAQDKDLFAEIAVNAVLKLRGSTNLDQIQIIKRNGGTLRDSYLDPDGFLLDKKIGVGCPKRMEKCKVLVANTPMDTDKVKIYGSKVKVDSVAKVAEIEAAEKKKMLDKVDRIMAHGCNVFVNRQLIYNLPEQRLADNGIMSIEHADFDGTERLALVLDGDIVSTFETPDQVKLGECELIEEVMIGEDKLVRFSGCPNSQASSIVIRGANTHVVDEAHRSLHDALCVLSQTVKSSSVVPGGGATEMLMAQAVEEASKTVSGKQVLAMEAYARALRAMPMHIADNAGYDSAELVSGLRAKHYEGHHTWGLEMNSGGLADMTELGICEAFKVKSQVLLSASEAAEMILRVDDIVQCAPRRQDGQ</sequence>
<dbReference type="InterPro" id="IPR027413">
    <property type="entry name" value="GROEL-like_equatorial_sf"/>
</dbReference>
<dbReference type="PRINTS" id="PR00304">
    <property type="entry name" value="TCOMPLEXTCP1"/>
</dbReference>
<dbReference type="InterPro" id="IPR012716">
    <property type="entry name" value="Chap_CCT_beta"/>
</dbReference>
<dbReference type="FunFam" id="1.10.560.10:FF:000017">
    <property type="entry name" value="T-complex protein 1 subunit eta"/>
    <property type="match status" value="1"/>
</dbReference>
<keyword evidence="5 8" id="KW-0067">ATP-binding</keyword>
<evidence type="ECO:0000256" key="6">
    <source>
        <dbReference type="ARBA" id="ARBA00023186"/>
    </source>
</evidence>
<dbReference type="GO" id="GO:0140662">
    <property type="term" value="F:ATP-dependent protein folding chaperone"/>
    <property type="evidence" value="ECO:0007669"/>
    <property type="project" value="InterPro"/>
</dbReference>
<evidence type="ECO:0000313" key="9">
    <source>
        <dbReference type="EMBL" id="KAL1520345.1"/>
    </source>
</evidence>
<dbReference type="Pfam" id="PF00118">
    <property type="entry name" value="Cpn60_TCP1"/>
    <property type="match status" value="1"/>
</dbReference>
<dbReference type="Gene3D" id="3.30.260.10">
    <property type="entry name" value="TCP-1-like chaperonin intermediate domain"/>
    <property type="match status" value="1"/>
</dbReference>
<keyword evidence="3" id="KW-0963">Cytoplasm</keyword>
<dbReference type="NCBIfam" id="TIGR02341">
    <property type="entry name" value="chap_CCT_beta"/>
    <property type="match status" value="1"/>
</dbReference>
<dbReference type="InterPro" id="IPR053374">
    <property type="entry name" value="TCP-1_chaperonin"/>
</dbReference>
<dbReference type="FunFam" id="3.30.260.10:FF:000025">
    <property type="entry name" value="Chaperonin containing TCP1 subunit 2"/>
    <property type="match status" value="1"/>
</dbReference>
<gene>
    <name evidence="9" type="ORF">AB1Y20_021935</name>
</gene>
<protein>
    <recommendedName>
        <fullName evidence="7">CCT-beta</fullName>
    </recommendedName>
</protein>
<dbReference type="NCBIfam" id="NF041083">
    <property type="entry name" value="thermosome_beta"/>
    <property type="match status" value="1"/>
</dbReference>
<dbReference type="GO" id="GO:0051082">
    <property type="term" value="F:unfolded protein binding"/>
    <property type="evidence" value="ECO:0007669"/>
    <property type="project" value="InterPro"/>
</dbReference>
<dbReference type="InterPro" id="IPR027409">
    <property type="entry name" value="GroEL-like_apical_dom_sf"/>
</dbReference>
<evidence type="ECO:0000256" key="1">
    <source>
        <dbReference type="ARBA" id="ARBA00004496"/>
    </source>
</evidence>
<dbReference type="SUPFAM" id="SSF48592">
    <property type="entry name" value="GroEL equatorial domain-like"/>
    <property type="match status" value="1"/>
</dbReference>
<dbReference type="InterPro" id="IPR002194">
    <property type="entry name" value="Chaperonin_TCP-1_CS"/>
</dbReference>
<evidence type="ECO:0000256" key="5">
    <source>
        <dbReference type="ARBA" id="ARBA00022840"/>
    </source>
</evidence>
<dbReference type="Gene3D" id="1.10.560.10">
    <property type="entry name" value="GroEL-like equatorial domain"/>
    <property type="match status" value="1"/>
</dbReference>
<dbReference type="PROSITE" id="PS00995">
    <property type="entry name" value="TCP1_3"/>
    <property type="match status" value="1"/>
</dbReference>
<dbReference type="PROSITE" id="PS00751">
    <property type="entry name" value="TCP1_2"/>
    <property type="match status" value="1"/>
</dbReference>
<dbReference type="PANTHER" id="PTHR11353">
    <property type="entry name" value="CHAPERONIN"/>
    <property type="match status" value="1"/>
</dbReference>
<name>A0AB34JHG8_PRYPA</name>
<dbReference type="GO" id="GO:0005832">
    <property type="term" value="C:chaperonin-containing T-complex"/>
    <property type="evidence" value="ECO:0007669"/>
    <property type="project" value="InterPro"/>
</dbReference>
<comment type="similarity">
    <text evidence="2 8">Belongs to the TCP-1 chaperonin family.</text>
</comment>
<reference evidence="9 10" key="1">
    <citation type="journal article" date="2024" name="Science">
        <title>Giant polyketide synthase enzymes in the biosynthesis of giant marine polyether toxins.</title>
        <authorList>
            <person name="Fallon T.R."/>
            <person name="Shende V.V."/>
            <person name="Wierzbicki I.H."/>
            <person name="Pendleton A.L."/>
            <person name="Watervoot N.F."/>
            <person name="Auber R.P."/>
            <person name="Gonzalez D.J."/>
            <person name="Wisecaver J.H."/>
            <person name="Moore B.S."/>
        </authorList>
    </citation>
    <scope>NUCLEOTIDE SEQUENCE [LARGE SCALE GENOMIC DNA]</scope>
    <source>
        <strain evidence="9 10">12B1</strain>
    </source>
</reference>
<accession>A0AB34JHG8</accession>
<comment type="subcellular location">
    <subcellularLocation>
        <location evidence="1">Cytoplasm</location>
    </subcellularLocation>
</comment>
<dbReference type="Gene3D" id="3.50.7.10">
    <property type="entry name" value="GroEL"/>
    <property type="match status" value="1"/>
</dbReference>
<dbReference type="InterPro" id="IPR017998">
    <property type="entry name" value="Chaperone_TCP-1"/>
</dbReference>
<keyword evidence="4 8" id="KW-0547">Nucleotide-binding</keyword>
<dbReference type="InterPro" id="IPR027410">
    <property type="entry name" value="TCP-1-like_intermed_sf"/>
</dbReference>
<keyword evidence="10" id="KW-1185">Reference proteome</keyword>
<dbReference type="CDD" id="cd03336">
    <property type="entry name" value="TCP1_beta"/>
    <property type="match status" value="1"/>
</dbReference>
<evidence type="ECO:0000313" key="10">
    <source>
        <dbReference type="Proteomes" id="UP001515480"/>
    </source>
</evidence>
<evidence type="ECO:0000256" key="8">
    <source>
        <dbReference type="RuleBase" id="RU004187"/>
    </source>
</evidence>
<dbReference type="FunFam" id="3.50.7.10:FF:000002">
    <property type="entry name" value="T-complex protein 1 subunit beta"/>
    <property type="match status" value="1"/>
</dbReference>
<dbReference type="EMBL" id="JBGBPQ010000008">
    <property type="protein sequence ID" value="KAL1520345.1"/>
    <property type="molecule type" value="Genomic_DNA"/>
</dbReference>
<dbReference type="GO" id="GO:0016887">
    <property type="term" value="F:ATP hydrolysis activity"/>
    <property type="evidence" value="ECO:0007669"/>
    <property type="project" value="InterPro"/>
</dbReference>
<evidence type="ECO:0000256" key="4">
    <source>
        <dbReference type="ARBA" id="ARBA00022741"/>
    </source>
</evidence>